<keyword evidence="2" id="KW-0805">Transcription regulation</keyword>
<protein>
    <submittedName>
        <fullName evidence="8">AcrR family transcriptional regulator</fullName>
    </submittedName>
</protein>
<organism evidence="8 9">
    <name type="scientific">Sphingobium scionense</name>
    <dbReference type="NCBI Taxonomy" id="1404341"/>
    <lineage>
        <taxon>Bacteria</taxon>
        <taxon>Pseudomonadati</taxon>
        <taxon>Pseudomonadota</taxon>
        <taxon>Alphaproteobacteria</taxon>
        <taxon>Sphingomonadales</taxon>
        <taxon>Sphingomonadaceae</taxon>
        <taxon>Sphingobium</taxon>
    </lineage>
</organism>
<dbReference type="Proteomes" id="UP000590524">
    <property type="component" value="Unassembled WGS sequence"/>
</dbReference>
<dbReference type="PROSITE" id="PS50977">
    <property type="entry name" value="HTH_TETR_2"/>
    <property type="match status" value="1"/>
</dbReference>
<dbReference type="InterPro" id="IPR001647">
    <property type="entry name" value="HTH_TetR"/>
</dbReference>
<feature type="region of interest" description="Disordered" evidence="6">
    <location>
        <begin position="1"/>
        <end position="28"/>
    </location>
</feature>
<evidence type="ECO:0000259" key="7">
    <source>
        <dbReference type="PROSITE" id="PS50977"/>
    </source>
</evidence>
<keyword evidence="1" id="KW-0678">Repressor</keyword>
<comment type="caution">
    <text evidence="8">The sequence shown here is derived from an EMBL/GenBank/DDBJ whole genome shotgun (WGS) entry which is preliminary data.</text>
</comment>
<proteinExistence type="predicted"/>
<dbReference type="Pfam" id="PF17932">
    <property type="entry name" value="TetR_C_24"/>
    <property type="match status" value="1"/>
</dbReference>
<dbReference type="GO" id="GO:0000976">
    <property type="term" value="F:transcription cis-regulatory region binding"/>
    <property type="evidence" value="ECO:0007669"/>
    <property type="project" value="TreeGrafter"/>
</dbReference>
<accession>A0A7W6PW52</accession>
<dbReference type="Pfam" id="PF00440">
    <property type="entry name" value="TetR_N"/>
    <property type="match status" value="1"/>
</dbReference>
<name>A0A7W6PW52_9SPHN</name>
<keyword evidence="4" id="KW-0804">Transcription</keyword>
<reference evidence="8 9" key="1">
    <citation type="submission" date="2020-08" db="EMBL/GenBank/DDBJ databases">
        <title>Genomic Encyclopedia of Type Strains, Phase IV (KMG-IV): sequencing the most valuable type-strain genomes for metagenomic binning, comparative biology and taxonomic classification.</title>
        <authorList>
            <person name="Goeker M."/>
        </authorList>
    </citation>
    <scope>NUCLEOTIDE SEQUENCE [LARGE SCALE GENOMIC DNA]</scope>
    <source>
        <strain evidence="8 9">DSM 19371</strain>
    </source>
</reference>
<dbReference type="GO" id="GO:0003700">
    <property type="term" value="F:DNA-binding transcription factor activity"/>
    <property type="evidence" value="ECO:0007669"/>
    <property type="project" value="TreeGrafter"/>
</dbReference>
<evidence type="ECO:0000256" key="3">
    <source>
        <dbReference type="ARBA" id="ARBA00023125"/>
    </source>
</evidence>
<dbReference type="SUPFAM" id="SSF48498">
    <property type="entry name" value="Tetracyclin repressor-like, C-terminal domain"/>
    <property type="match status" value="1"/>
</dbReference>
<dbReference type="Gene3D" id="1.10.10.60">
    <property type="entry name" value="Homeodomain-like"/>
    <property type="match status" value="1"/>
</dbReference>
<keyword evidence="9" id="KW-1185">Reference proteome</keyword>
<dbReference type="InterPro" id="IPR041490">
    <property type="entry name" value="KstR2_TetR_C"/>
</dbReference>
<dbReference type="InterPro" id="IPR036271">
    <property type="entry name" value="Tet_transcr_reg_TetR-rel_C_sf"/>
</dbReference>
<dbReference type="SUPFAM" id="SSF46689">
    <property type="entry name" value="Homeodomain-like"/>
    <property type="match status" value="1"/>
</dbReference>
<evidence type="ECO:0000313" key="8">
    <source>
        <dbReference type="EMBL" id="MBB4148859.1"/>
    </source>
</evidence>
<evidence type="ECO:0000256" key="5">
    <source>
        <dbReference type="PROSITE-ProRule" id="PRU00335"/>
    </source>
</evidence>
<keyword evidence="3 5" id="KW-0238">DNA-binding</keyword>
<evidence type="ECO:0000256" key="1">
    <source>
        <dbReference type="ARBA" id="ARBA00022491"/>
    </source>
</evidence>
<dbReference type="AlphaFoldDB" id="A0A7W6PW52"/>
<feature type="compositionally biased region" description="Basic and acidic residues" evidence="6">
    <location>
        <begin position="19"/>
        <end position="28"/>
    </location>
</feature>
<dbReference type="InterPro" id="IPR009057">
    <property type="entry name" value="Homeodomain-like_sf"/>
</dbReference>
<dbReference type="PANTHER" id="PTHR30055">
    <property type="entry name" value="HTH-TYPE TRANSCRIPTIONAL REGULATOR RUTR"/>
    <property type="match status" value="1"/>
</dbReference>
<dbReference type="FunFam" id="1.10.10.60:FF:000141">
    <property type="entry name" value="TetR family transcriptional regulator"/>
    <property type="match status" value="1"/>
</dbReference>
<evidence type="ECO:0000313" key="9">
    <source>
        <dbReference type="Proteomes" id="UP000590524"/>
    </source>
</evidence>
<sequence length="216" mass="23174">MEEQQVSAKSAVAIPSPFRTREEKAREREEKREAVLRAAVRMFNARGFHATSLDDVAASLGISKPTIYHYLGNKEQVLIECVTRGLEMLRAAADEARAGEGNGLARLGYFLRRYGAVIMDDFGACVVRTGDECLSAEGAILFRSRKRDIDLAMRGLIADAVADGSIAPVDVKLAGFTLAGALNWAARWRDPAGALSAEAIAAAQVDLLIAGLAPRG</sequence>
<evidence type="ECO:0000256" key="4">
    <source>
        <dbReference type="ARBA" id="ARBA00023163"/>
    </source>
</evidence>
<feature type="domain" description="HTH tetR-type" evidence="7">
    <location>
        <begin position="29"/>
        <end position="89"/>
    </location>
</feature>
<evidence type="ECO:0000256" key="6">
    <source>
        <dbReference type="SAM" id="MobiDB-lite"/>
    </source>
</evidence>
<dbReference type="InterPro" id="IPR050109">
    <property type="entry name" value="HTH-type_TetR-like_transc_reg"/>
</dbReference>
<feature type="DNA-binding region" description="H-T-H motif" evidence="5">
    <location>
        <begin position="52"/>
        <end position="71"/>
    </location>
</feature>
<dbReference type="Gene3D" id="1.10.357.10">
    <property type="entry name" value="Tetracycline Repressor, domain 2"/>
    <property type="match status" value="1"/>
</dbReference>
<gene>
    <name evidence="8" type="ORF">GGQ90_002644</name>
</gene>
<dbReference type="PANTHER" id="PTHR30055:SF175">
    <property type="entry name" value="HTH-TYPE TRANSCRIPTIONAL REPRESSOR KSTR2"/>
    <property type="match status" value="1"/>
</dbReference>
<evidence type="ECO:0000256" key="2">
    <source>
        <dbReference type="ARBA" id="ARBA00023015"/>
    </source>
</evidence>
<dbReference type="EMBL" id="JACIEU010000010">
    <property type="protein sequence ID" value="MBB4148859.1"/>
    <property type="molecule type" value="Genomic_DNA"/>
</dbReference>
<dbReference type="PRINTS" id="PR00455">
    <property type="entry name" value="HTHTETR"/>
</dbReference>